<dbReference type="NCBIfam" id="TIGR01733">
    <property type="entry name" value="AA-adenyl-dom"/>
    <property type="match status" value="3"/>
</dbReference>
<reference evidence="9 10" key="1">
    <citation type="submission" date="2019-10" db="EMBL/GenBank/DDBJ databases">
        <title>Streptomyces smaragdinus sp. nov. and Streptomyces fabii sp. nov., isolated from the gut of fungus growing-termite Macrotermes natalensis.</title>
        <authorList>
            <person name="Schwitalla J."/>
            <person name="Benndorf R."/>
            <person name="Martin K."/>
            <person name="De Beer W."/>
            <person name="Kaster A.-K."/>
            <person name="Vollmers J."/>
            <person name="Poulsen M."/>
            <person name="Beemelmanns C."/>
        </authorList>
    </citation>
    <scope>NUCLEOTIDE SEQUENCE [LARGE SCALE GENOMIC DNA]</scope>
    <source>
        <strain evidence="9 10">RB5</strain>
    </source>
</reference>
<dbReference type="InterPro" id="IPR010060">
    <property type="entry name" value="NRPS_synth"/>
</dbReference>
<dbReference type="GO" id="GO:0008610">
    <property type="term" value="P:lipid biosynthetic process"/>
    <property type="evidence" value="ECO:0007669"/>
    <property type="project" value="UniProtKB-ARBA"/>
</dbReference>
<dbReference type="Gene3D" id="3.40.50.12780">
    <property type="entry name" value="N-terminal domain of ligase-like"/>
    <property type="match status" value="1"/>
</dbReference>
<dbReference type="FunFam" id="2.30.38.10:FF:000001">
    <property type="entry name" value="Non-ribosomal peptide synthetase PvdI"/>
    <property type="match status" value="3"/>
</dbReference>
<proteinExistence type="inferred from homology"/>
<evidence type="ECO:0000256" key="1">
    <source>
        <dbReference type="ARBA" id="ARBA00001957"/>
    </source>
</evidence>
<dbReference type="Gene3D" id="3.30.559.30">
    <property type="entry name" value="Nonribosomal peptide synthetase, condensation domain"/>
    <property type="match status" value="3"/>
</dbReference>
<keyword evidence="5" id="KW-0677">Repeat</keyword>
<dbReference type="Pfam" id="PF00668">
    <property type="entry name" value="Condensation"/>
    <property type="match status" value="3"/>
</dbReference>
<dbReference type="SUPFAM" id="SSF56801">
    <property type="entry name" value="Acetyl-CoA synthetase-like"/>
    <property type="match status" value="3"/>
</dbReference>
<dbReference type="PANTHER" id="PTHR45527">
    <property type="entry name" value="NONRIBOSOMAL PEPTIDE SYNTHETASE"/>
    <property type="match status" value="1"/>
</dbReference>
<dbReference type="Proteomes" id="UP000466345">
    <property type="component" value="Unassembled WGS sequence"/>
</dbReference>
<comment type="caution">
    <text evidence="9">The sequence shown here is derived from an EMBL/GenBank/DDBJ whole genome shotgun (WGS) entry which is preliminary data.</text>
</comment>
<dbReference type="OrthoDB" id="2472181at2"/>
<dbReference type="Gene3D" id="1.10.1200.10">
    <property type="entry name" value="ACP-like"/>
    <property type="match status" value="2"/>
</dbReference>
<dbReference type="GO" id="GO:0072330">
    <property type="term" value="P:monocarboxylic acid biosynthetic process"/>
    <property type="evidence" value="ECO:0007669"/>
    <property type="project" value="UniProtKB-ARBA"/>
</dbReference>
<dbReference type="InterPro" id="IPR029058">
    <property type="entry name" value="AB_hydrolase_fold"/>
</dbReference>
<dbReference type="FunFam" id="1.10.1200.10:FF:000016">
    <property type="entry name" value="Non-ribosomal peptide synthase"/>
    <property type="match status" value="1"/>
</dbReference>
<dbReference type="Pfam" id="PF13193">
    <property type="entry name" value="AMP-binding_C"/>
    <property type="match status" value="3"/>
</dbReference>
<dbReference type="InterPro" id="IPR042099">
    <property type="entry name" value="ANL_N_sf"/>
</dbReference>
<dbReference type="GO" id="GO:0003824">
    <property type="term" value="F:catalytic activity"/>
    <property type="evidence" value="ECO:0007669"/>
    <property type="project" value="InterPro"/>
</dbReference>
<dbReference type="FunFam" id="3.40.50.12780:FF:000012">
    <property type="entry name" value="Non-ribosomal peptide synthetase"/>
    <property type="match status" value="1"/>
</dbReference>
<keyword evidence="4" id="KW-0597">Phosphoprotein</keyword>
<dbReference type="Pfam" id="PF00501">
    <property type="entry name" value="AMP-binding"/>
    <property type="match status" value="3"/>
</dbReference>
<dbReference type="InterPro" id="IPR020806">
    <property type="entry name" value="PKS_PP-bd"/>
</dbReference>
<dbReference type="SUPFAM" id="SSF47336">
    <property type="entry name" value="ACP-like"/>
    <property type="match status" value="3"/>
</dbReference>
<protein>
    <submittedName>
        <fullName evidence="9">Linear gramicidin synthase subunit B</fullName>
    </submittedName>
</protein>
<evidence type="ECO:0000256" key="6">
    <source>
        <dbReference type="ARBA" id="ARBA00023194"/>
    </source>
</evidence>
<dbReference type="GO" id="GO:0044550">
    <property type="term" value="P:secondary metabolite biosynthetic process"/>
    <property type="evidence" value="ECO:0007669"/>
    <property type="project" value="UniProtKB-ARBA"/>
</dbReference>
<dbReference type="NCBIfam" id="TIGR01720">
    <property type="entry name" value="NRPS-para261"/>
    <property type="match status" value="1"/>
</dbReference>
<keyword evidence="10" id="KW-1185">Reference proteome</keyword>
<dbReference type="InterPro" id="IPR009081">
    <property type="entry name" value="PP-bd_ACP"/>
</dbReference>
<sequence>MAPTADVPPRPDTLAELIGAQCDRTPDAVALIRGDEQVTYRELRSRAARLAGILVRRGIGAEDVVAVAMPRSVGAVCALYAVTMTGAAWLPLDPALPPARLAGMLRDAAAALVVTGGTVRPVLPPDAPEAVDAFADGPADLPVPVRPYGPANTAYVIYTSGSTGRPKGVAVTHAGLAALAATHGGATGTGPGDRVLQAASPSFDVSVSDLLAALTRGAALVLPEESDQVVGEELAALIDRQGITHADLSVGMLASLPDGPLPTLRSVVLGGEAVPRELVARWADRAEVRNGYGPTEFTVTATLSAPLTGLRRPPIGTPCLGSHVHLLDDRLRPVPDGVPGEIYLRGPGLARGYLGRPAQTAERFVACPFGSPGERMYRTGDLAVRLPDGQLDFLRRLDDQIKIRGFRIEPGEIEAALRTHPDVREAAVTAWTDNAGRRHLVAYAVCDTDPPAGLREHCAERLPHYMVPTTVVVLPALPHNTSGKVDRAALPAPVLAPDPATPGGSADATENTLCHLFGEVLGLPAVAVSDSFFALGGDSITAIQLVSTARRAGLRITPRQVFASPTPQALATLAAPVATDETPAEDPGAGIGTLLPTPITAWLDTRPGPQTGYHQSLGLSLPAGTTRPHLTAALQALLDRHDMLRLHGSRTTAPGTVRAEDILEWVRDGDRTALAEDARLHLDPDHGIVLQARCLAPRTPDGPPYLILVAHHRVVDGVSWRILREDLHTALTAARAGHPPVLEAPAVSFRTWTRLLADEAREAELPFWREVLDTPATLPGPLAFDPARDTHATAGRLRLALPADTTRALLADLPAAFGAQVNDVLLTAFSLALAHWRTRRDPDAATAVLIGLEGHGREELRPGLDLSRTVGWFTAVHPVRLDPGPTPWRDVEHGGDALGAALRRVKEQLHTLPGHGIGYGLLRYLNPTTAPTLARTPEPDVEFNYLGRFPQDGVTAADWLDGADLLGEGADADMALPHALGLDVLALDTADGPTLLAEWSWAGRLLTDTDVTELADAWFTALRGLVTHARTGAVHGHVPSDFPLAHPDQPTLDALAAHGRLTHVWPATPMQTGMAFHADYDRHDTDVYTAVSVFDITGTPDEHRLRTAATALLARHPQLRAGFHTQDDGTLLQVVHDDGEPQLVVRDLSDAPDPEAAAAAVVTEERTRRFDLTAPPLIRWLLLRLAPGQHRLIVTTHHILLDGWSVPVFAQELWTLYATHGDPNALPPATSYENYLSWIAAQDKPAAHTAWTRALEDLPGPTLVTASPPSHRNVIPHRLTRELPHHVTDALGRTARRHGVTVNTLIQCAWGVLLSALTGKDDVVFGSAVSGRPHELPHVERMVGLLIDTVPVRVRIRPDDTWAALLERVQGEQARLMEHQHLGLPEIQRAAGHGPLFDTLVAYGNYPSPGELGGPLLDGVEVELREDVDSAHYPLILAVLPGEGLCLQLDHQPGAFTGAEALLDRFQLILTQLGDDSLDAVASADLLLPDERVLLGWNSKEHPAASLGELLVAQARRTPDAVAVEGADGSVLSYAELVAWAGRLAGSLVAAGVGPESSVGVLTGRSVRQVVGTAAVVLAGGRYVPLDDRYPVERLSQVMRDSGVAALLVDEDHSVRGADVPVIVVGDRLESAEPVIPVRVEPDASAYVMFTSGSTGVPKGVVVTHRNVVDLAFSGCFDGEGHRRVLFHSPVAFDAATYELWAPLLRGGRVVVAPAGRLDVADYRRLLADGRVGALFMTAALFDLVAQEDPAAFATVAEVWAGGEAISGGSLRRVLEACPGARVVNGYGPTETTTFATCRPVASPDEVGGGVPIGVGLDNARTYVLDSLLRPVPPGVAGELYVAGPGVARGYEGRPGLTAERFVACPFGGAGERMYRTGDVVRWSAGGELEFLGRDDDQVKIRGFRIEPGEIEAVLAEHPAVRRATVLVREDRPGEKTLVGYVIADATETEAIRAHATRKLPPFMVPLLVPLDAFPLTANNKIDRSALPAPEQPPVGQTPRRPLTPRQEALCTLFAEVLDLDRVGPDDSFFDLGGHSLAAMKLVGRIRRTLAADLTVKTLFQHPTVTELDQRLTTFVDRPTVRATERPDPIPLSYAQQRLWFAEQLEGPSALYNTPFAIRLDGEIQLPALRAALRDVAARHEALRTVCPVGPQGQPYQRILAPDETEVPLETATVADEAARAQAVRAAGLRTFDISAEAPFRAALFSISATDHVLVLALHHIASDGWSAAPLFTDLGTAYAARVAGDTPALKPLPVQYADYTLWQRESLGDEGDARTPASRQLEFWRRTLADAPDELALPYDHPRPSRTEHHGGFLRFDVDAAVHGALTRIAAEHQVSMFMVCQAAVAALYTRIGAGTDIVLGAAVAGRTDEALHDLVGFFVNNLALRTSTAGNPAFTDLLARVRTTGLAAYENQDVPFERLVEHLNPERQPGRHPLFQTAVTINSQTPLPTEFAHLACAEYTFDLDLAKYDLSFDFSETWTSDAVPAGIHGTVEYAAELFDEETVASLAGRLVRLLEAVAERPERRLADIELVTPSERECVLVEWNGAEREVPDGSLGELLAARARRTPDAVAVEGADGAVLSYAELLGRAGRLAGALAAAGVGPESSVGVLTERSVGQVAGLVAVVLAGGRYVPLDDRHPVERLSQVMSAGGVTALLVDKDHREHDLVKTAKVPVVVVSDRPQDGTEEFVPPRVEPDASAYVMFTSGSTGVPKGVVVTHRNVVDLAFSGCFDGEGHRRVLFHSPVAFDAATYELWVPLLRGGRVVVAPAGRLDVADYRRLLADGRVGALFMTTALFNVVAQDDPSAFAGVAEVWSGGEAVSPGSFRRVLETCPDLRAVHVYGPTETTTFATCRPLASPDEAGGGVPIGAGLDNVRTYVLDDFLRPVPPGVAGELYVAGPGVARGYAGRPGLTAERFVACPFGDAGERMYRTGDVVRWSTGGELEFLGRGDDQVKIRGFRIEPGEIEAVLTEHPDVRSALVLVREDRPGEKTLVAYVVTDTEDTASIHAHARRKLPPYMVPLLLPLTEYPLTANNKIDRAALPAPRHTPTTTRRAPLTPRQELLCAVFAETLGLDEIGVDDSFFDLGGHSLLATRIVGRIRNDLGGTLSLRTFFDHPTVAALDTLLTDATPESPPATRPALRRMRPRPDGPARP</sequence>
<dbReference type="NCBIfam" id="NF003417">
    <property type="entry name" value="PRK04813.1"/>
    <property type="match status" value="3"/>
</dbReference>
<feature type="region of interest" description="Disordered" evidence="7">
    <location>
        <begin position="3126"/>
        <end position="3154"/>
    </location>
</feature>
<dbReference type="GO" id="GO:0005829">
    <property type="term" value="C:cytosol"/>
    <property type="evidence" value="ECO:0007669"/>
    <property type="project" value="TreeGrafter"/>
</dbReference>
<evidence type="ECO:0000313" key="9">
    <source>
        <dbReference type="EMBL" id="MQY11005.1"/>
    </source>
</evidence>
<gene>
    <name evidence="9" type="primary">lgrB_1</name>
    <name evidence="9" type="ORF">SRB5_11190</name>
</gene>
<name>A0A7K0CC29_9ACTN</name>
<evidence type="ECO:0000259" key="8">
    <source>
        <dbReference type="PROSITE" id="PS50075"/>
    </source>
</evidence>
<dbReference type="InterPro" id="IPR036736">
    <property type="entry name" value="ACP-like_sf"/>
</dbReference>
<dbReference type="GO" id="GO:0017000">
    <property type="term" value="P:antibiotic biosynthetic process"/>
    <property type="evidence" value="ECO:0007669"/>
    <property type="project" value="UniProtKB-KW"/>
</dbReference>
<dbReference type="PROSITE" id="PS00012">
    <property type="entry name" value="PHOSPHOPANTETHEINE"/>
    <property type="match status" value="3"/>
</dbReference>
<dbReference type="PROSITE" id="PS50075">
    <property type="entry name" value="CARRIER"/>
    <property type="match status" value="3"/>
</dbReference>
<evidence type="ECO:0000256" key="4">
    <source>
        <dbReference type="ARBA" id="ARBA00022553"/>
    </source>
</evidence>
<dbReference type="InterPro" id="IPR006162">
    <property type="entry name" value="Ppantetheine_attach_site"/>
</dbReference>
<dbReference type="SUPFAM" id="SSF52777">
    <property type="entry name" value="CoA-dependent acyltransferases"/>
    <property type="match status" value="6"/>
</dbReference>
<dbReference type="Gene3D" id="2.30.38.10">
    <property type="entry name" value="Luciferase, Domain 3"/>
    <property type="match status" value="2"/>
</dbReference>
<dbReference type="Pfam" id="PF00550">
    <property type="entry name" value="PP-binding"/>
    <property type="match status" value="3"/>
</dbReference>
<evidence type="ECO:0000313" key="10">
    <source>
        <dbReference type="Proteomes" id="UP000466345"/>
    </source>
</evidence>
<dbReference type="InterPro" id="IPR020845">
    <property type="entry name" value="AMP-binding_CS"/>
</dbReference>
<dbReference type="InterPro" id="IPR000873">
    <property type="entry name" value="AMP-dep_synth/lig_dom"/>
</dbReference>
<feature type="domain" description="Carrier" evidence="8">
    <location>
        <begin position="2001"/>
        <end position="2076"/>
    </location>
</feature>
<feature type="domain" description="Carrier" evidence="8">
    <location>
        <begin position="3055"/>
        <end position="3130"/>
    </location>
</feature>
<keyword evidence="3" id="KW-0596">Phosphopantetheine</keyword>
<comment type="cofactor">
    <cofactor evidence="1">
        <name>pantetheine 4'-phosphate</name>
        <dbReference type="ChEBI" id="CHEBI:47942"/>
    </cofactor>
</comment>
<dbReference type="GO" id="GO:0031177">
    <property type="term" value="F:phosphopantetheine binding"/>
    <property type="evidence" value="ECO:0007669"/>
    <property type="project" value="InterPro"/>
</dbReference>
<dbReference type="SMART" id="SM00823">
    <property type="entry name" value="PKS_PP"/>
    <property type="match status" value="3"/>
</dbReference>
<organism evidence="9 10">
    <name type="scientific">Streptomyces smaragdinus</name>
    <dbReference type="NCBI Taxonomy" id="2585196"/>
    <lineage>
        <taxon>Bacteria</taxon>
        <taxon>Bacillati</taxon>
        <taxon>Actinomycetota</taxon>
        <taxon>Actinomycetes</taxon>
        <taxon>Kitasatosporales</taxon>
        <taxon>Streptomycetaceae</taxon>
        <taxon>Streptomyces</taxon>
    </lineage>
</organism>
<dbReference type="InterPro" id="IPR025110">
    <property type="entry name" value="AMP-bd_C"/>
</dbReference>
<dbReference type="PROSITE" id="PS00455">
    <property type="entry name" value="AMP_BINDING"/>
    <property type="match status" value="3"/>
</dbReference>
<evidence type="ECO:0000256" key="7">
    <source>
        <dbReference type="SAM" id="MobiDB-lite"/>
    </source>
</evidence>
<dbReference type="Gene3D" id="3.40.50.980">
    <property type="match status" value="4"/>
</dbReference>
<keyword evidence="6" id="KW-0045">Antibiotic biosynthesis</keyword>
<dbReference type="FunFam" id="3.30.300.30:FF:000010">
    <property type="entry name" value="Enterobactin synthetase component F"/>
    <property type="match status" value="2"/>
</dbReference>
<dbReference type="Gene3D" id="3.40.50.1820">
    <property type="entry name" value="alpha/beta hydrolase"/>
    <property type="match status" value="1"/>
</dbReference>
<evidence type="ECO:0000256" key="2">
    <source>
        <dbReference type="ARBA" id="ARBA00006432"/>
    </source>
</evidence>
<dbReference type="EMBL" id="WEGJ01000002">
    <property type="protein sequence ID" value="MQY11005.1"/>
    <property type="molecule type" value="Genomic_DNA"/>
</dbReference>
<dbReference type="RefSeq" id="WP_153450279.1">
    <property type="nucleotide sequence ID" value="NZ_WEGJ01000002.1"/>
</dbReference>
<evidence type="ECO:0000256" key="3">
    <source>
        <dbReference type="ARBA" id="ARBA00022450"/>
    </source>
</evidence>
<dbReference type="InterPro" id="IPR001242">
    <property type="entry name" value="Condensation_dom"/>
</dbReference>
<feature type="domain" description="Carrier" evidence="8">
    <location>
        <begin position="504"/>
        <end position="578"/>
    </location>
</feature>
<dbReference type="CDD" id="cd12117">
    <property type="entry name" value="A_NRPS_Srf_like"/>
    <property type="match status" value="2"/>
</dbReference>
<dbReference type="PANTHER" id="PTHR45527:SF1">
    <property type="entry name" value="FATTY ACID SYNTHASE"/>
    <property type="match status" value="1"/>
</dbReference>
<dbReference type="InterPro" id="IPR010071">
    <property type="entry name" value="AA_adenyl_dom"/>
</dbReference>
<dbReference type="CDD" id="cd19540">
    <property type="entry name" value="LCL_NRPS-like"/>
    <property type="match status" value="1"/>
</dbReference>
<dbReference type="Gene3D" id="3.30.559.10">
    <property type="entry name" value="Chloramphenicol acetyltransferase-like domain"/>
    <property type="match status" value="3"/>
</dbReference>
<dbReference type="GO" id="GO:0043041">
    <property type="term" value="P:amino acid activation for nonribosomal peptide biosynthetic process"/>
    <property type="evidence" value="ECO:0007669"/>
    <property type="project" value="TreeGrafter"/>
</dbReference>
<dbReference type="FunFam" id="1.10.1200.10:FF:000005">
    <property type="entry name" value="Nonribosomal peptide synthetase 1"/>
    <property type="match status" value="1"/>
</dbReference>
<dbReference type="Gene3D" id="3.30.300.30">
    <property type="match status" value="3"/>
</dbReference>
<accession>A0A7K0CC29</accession>
<evidence type="ECO:0000256" key="5">
    <source>
        <dbReference type="ARBA" id="ARBA00022737"/>
    </source>
</evidence>
<dbReference type="InterPro" id="IPR045851">
    <property type="entry name" value="AMP-bd_C_sf"/>
</dbReference>
<dbReference type="InterPro" id="IPR023213">
    <property type="entry name" value="CAT-like_dom_sf"/>
</dbReference>
<comment type="similarity">
    <text evidence="2">Belongs to the ATP-dependent AMP-binding enzyme family.</text>
</comment>
<dbReference type="SMART" id="SM01294">
    <property type="entry name" value="PKS_PP_betabranch"/>
    <property type="match status" value="1"/>
</dbReference>